<keyword evidence="3" id="KW-1185">Reference proteome</keyword>
<dbReference type="EMBL" id="GL732534">
    <property type="protein sequence ID" value="EFX84533.1"/>
    <property type="molecule type" value="Genomic_DNA"/>
</dbReference>
<dbReference type="Proteomes" id="UP000000305">
    <property type="component" value="Unassembled WGS sequence"/>
</dbReference>
<name>E9G7S9_DAPPU</name>
<evidence type="ECO:0000313" key="3">
    <source>
        <dbReference type="Proteomes" id="UP000000305"/>
    </source>
</evidence>
<evidence type="ECO:0000256" key="1">
    <source>
        <dbReference type="SAM" id="MobiDB-lite"/>
    </source>
</evidence>
<sequence>MYACDLCQLVRLIKPDFIYPPRTGSNGQNARNPQKDQKPALITPHRTLLEAKREKLKIVYLHG</sequence>
<feature type="compositionally biased region" description="Polar residues" evidence="1">
    <location>
        <begin position="23"/>
        <end position="32"/>
    </location>
</feature>
<evidence type="ECO:0000313" key="2">
    <source>
        <dbReference type="EMBL" id="EFX84533.1"/>
    </source>
</evidence>
<feature type="region of interest" description="Disordered" evidence="1">
    <location>
        <begin position="21"/>
        <end position="40"/>
    </location>
</feature>
<dbReference type="AlphaFoldDB" id="E9G7S9"/>
<accession>E9G7S9</accession>
<organism evidence="2 3">
    <name type="scientific">Daphnia pulex</name>
    <name type="common">Water flea</name>
    <dbReference type="NCBI Taxonomy" id="6669"/>
    <lineage>
        <taxon>Eukaryota</taxon>
        <taxon>Metazoa</taxon>
        <taxon>Ecdysozoa</taxon>
        <taxon>Arthropoda</taxon>
        <taxon>Crustacea</taxon>
        <taxon>Branchiopoda</taxon>
        <taxon>Diplostraca</taxon>
        <taxon>Cladocera</taxon>
        <taxon>Anomopoda</taxon>
        <taxon>Daphniidae</taxon>
        <taxon>Daphnia</taxon>
    </lineage>
</organism>
<proteinExistence type="predicted"/>
<reference evidence="2 3" key="1">
    <citation type="journal article" date="2011" name="Science">
        <title>The ecoresponsive genome of Daphnia pulex.</title>
        <authorList>
            <person name="Colbourne J.K."/>
            <person name="Pfrender M.E."/>
            <person name="Gilbert D."/>
            <person name="Thomas W.K."/>
            <person name="Tucker A."/>
            <person name="Oakley T.H."/>
            <person name="Tokishita S."/>
            <person name="Aerts A."/>
            <person name="Arnold G.J."/>
            <person name="Basu M.K."/>
            <person name="Bauer D.J."/>
            <person name="Caceres C.E."/>
            <person name="Carmel L."/>
            <person name="Casola C."/>
            <person name="Choi J.H."/>
            <person name="Detter J.C."/>
            <person name="Dong Q."/>
            <person name="Dusheyko S."/>
            <person name="Eads B.D."/>
            <person name="Frohlich T."/>
            <person name="Geiler-Samerotte K.A."/>
            <person name="Gerlach D."/>
            <person name="Hatcher P."/>
            <person name="Jogdeo S."/>
            <person name="Krijgsveld J."/>
            <person name="Kriventseva E.V."/>
            <person name="Kultz D."/>
            <person name="Laforsch C."/>
            <person name="Lindquist E."/>
            <person name="Lopez J."/>
            <person name="Manak J.R."/>
            <person name="Muller J."/>
            <person name="Pangilinan J."/>
            <person name="Patwardhan R.P."/>
            <person name="Pitluck S."/>
            <person name="Pritham E.J."/>
            <person name="Rechtsteiner A."/>
            <person name="Rho M."/>
            <person name="Rogozin I.B."/>
            <person name="Sakarya O."/>
            <person name="Salamov A."/>
            <person name="Schaack S."/>
            <person name="Shapiro H."/>
            <person name="Shiga Y."/>
            <person name="Skalitzky C."/>
            <person name="Smith Z."/>
            <person name="Souvorov A."/>
            <person name="Sung W."/>
            <person name="Tang Z."/>
            <person name="Tsuchiya D."/>
            <person name="Tu H."/>
            <person name="Vos H."/>
            <person name="Wang M."/>
            <person name="Wolf Y.I."/>
            <person name="Yamagata H."/>
            <person name="Yamada T."/>
            <person name="Ye Y."/>
            <person name="Shaw J.R."/>
            <person name="Andrews J."/>
            <person name="Crease T.J."/>
            <person name="Tang H."/>
            <person name="Lucas S.M."/>
            <person name="Robertson H.M."/>
            <person name="Bork P."/>
            <person name="Koonin E.V."/>
            <person name="Zdobnov E.M."/>
            <person name="Grigoriev I.V."/>
            <person name="Lynch M."/>
            <person name="Boore J.L."/>
        </authorList>
    </citation>
    <scope>NUCLEOTIDE SEQUENCE [LARGE SCALE GENOMIC DNA]</scope>
</reference>
<dbReference type="KEGG" id="dpx:DAPPUDRAFT_238921"/>
<gene>
    <name evidence="2" type="ORF">DAPPUDRAFT_238921</name>
</gene>
<protein>
    <submittedName>
        <fullName evidence="2">Uncharacterized protein</fullName>
    </submittedName>
</protein>
<dbReference type="HOGENOM" id="CLU_2887980_0_0_1"/>
<dbReference type="InParanoid" id="E9G7S9"/>